<protein>
    <submittedName>
        <fullName evidence="1">Uncharacterized protein</fullName>
    </submittedName>
</protein>
<gene>
    <name evidence="1" type="ORF">BDN72DRAFT_907131</name>
</gene>
<keyword evidence="2" id="KW-1185">Reference proteome</keyword>
<sequence>MDPLAYNPWADSLPRNTLGHTHGETRNSVRVHSETATHSFSIIDGMVSALPHYSRPMELEALTELLVESNPGMDIHEAVALATILHERVWIHWKSIPGVEDTPPPQPWYARHVTTKVLASRRSSTAKPQKSQASPSHLRDPSFKPTLPLPPLPPAPQILPLPLPKPASAPVPPRLRPTDHALDLEKEVSSSDADAEVDLLFREFWDGPGKGVKERRRKQLEQGAIGLLKSVSGLEWKVRLRDCLRMAIHHALQRAVDHYHAHRRVSRKDGLSNRIVAKEGEIEQVDKWREHEVSIWMNTSIPTRTRRQQLEHLAHTRTATQLGSDTTYTPSRYNEMFFAMLHEVILEYEDRTASKTNDILLGSKIQTFSSTGLQDTKVVSSPFESITRRALRRVASLSKTQSLDQACTSWRCRPGKCDLATCQGSQFAATIISESPYRRFARQALAALSGKSSCLSG</sequence>
<dbReference type="EMBL" id="ML209694">
    <property type="protein sequence ID" value="TFK58056.1"/>
    <property type="molecule type" value="Genomic_DNA"/>
</dbReference>
<proteinExistence type="predicted"/>
<dbReference type="Proteomes" id="UP000308600">
    <property type="component" value="Unassembled WGS sequence"/>
</dbReference>
<organism evidence="1 2">
    <name type="scientific">Pluteus cervinus</name>
    <dbReference type="NCBI Taxonomy" id="181527"/>
    <lineage>
        <taxon>Eukaryota</taxon>
        <taxon>Fungi</taxon>
        <taxon>Dikarya</taxon>
        <taxon>Basidiomycota</taxon>
        <taxon>Agaricomycotina</taxon>
        <taxon>Agaricomycetes</taxon>
        <taxon>Agaricomycetidae</taxon>
        <taxon>Agaricales</taxon>
        <taxon>Pluteineae</taxon>
        <taxon>Pluteaceae</taxon>
        <taxon>Pluteus</taxon>
    </lineage>
</organism>
<evidence type="ECO:0000313" key="2">
    <source>
        <dbReference type="Proteomes" id="UP000308600"/>
    </source>
</evidence>
<name>A0ACD2ZXC2_9AGAR</name>
<reference evidence="1 2" key="1">
    <citation type="journal article" date="2019" name="Nat. Ecol. Evol.">
        <title>Megaphylogeny resolves global patterns of mushroom evolution.</title>
        <authorList>
            <person name="Varga T."/>
            <person name="Krizsan K."/>
            <person name="Foldi C."/>
            <person name="Dima B."/>
            <person name="Sanchez-Garcia M."/>
            <person name="Sanchez-Ramirez S."/>
            <person name="Szollosi G.J."/>
            <person name="Szarkandi J.G."/>
            <person name="Papp V."/>
            <person name="Albert L."/>
            <person name="Andreopoulos W."/>
            <person name="Angelini C."/>
            <person name="Antonin V."/>
            <person name="Barry K.W."/>
            <person name="Bougher N.L."/>
            <person name="Buchanan P."/>
            <person name="Buyck B."/>
            <person name="Bense V."/>
            <person name="Catcheside P."/>
            <person name="Chovatia M."/>
            <person name="Cooper J."/>
            <person name="Damon W."/>
            <person name="Desjardin D."/>
            <person name="Finy P."/>
            <person name="Geml J."/>
            <person name="Haridas S."/>
            <person name="Hughes K."/>
            <person name="Justo A."/>
            <person name="Karasinski D."/>
            <person name="Kautmanova I."/>
            <person name="Kiss B."/>
            <person name="Kocsube S."/>
            <person name="Kotiranta H."/>
            <person name="LaButti K.M."/>
            <person name="Lechner B.E."/>
            <person name="Liimatainen K."/>
            <person name="Lipzen A."/>
            <person name="Lukacs Z."/>
            <person name="Mihaltcheva S."/>
            <person name="Morgado L.N."/>
            <person name="Niskanen T."/>
            <person name="Noordeloos M.E."/>
            <person name="Ohm R.A."/>
            <person name="Ortiz-Santana B."/>
            <person name="Ovrebo C."/>
            <person name="Racz N."/>
            <person name="Riley R."/>
            <person name="Savchenko A."/>
            <person name="Shiryaev A."/>
            <person name="Soop K."/>
            <person name="Spirin V."/>
            <person name="Szebenyi C."/>
            <person name="Tomsovsky M."/>
            <person name="Tulloss R.E."/>
            <person name="Uehling J."/>
            <person name="Grigoriev I.V."/>
            <person name="Vagvolgyi C."/>
            <person name="Papp T."/>
            <person name="Martin F.M."/>
            <person name="Miettinen O."/>
            <person name="Hibbett D.S."/>
            <person name="Nagy L.G."/>
        </authorList>
    </citation>
    <scope>NUCLEOTIDE SEQUENCE [LARGE SCALE GENOMIC DNA]</scope>
    <source>
        <strain evidence="1 2">NL-1719</strain>
    </source>
</reference>
<evidence type="ECO:0000313" key="1">
    <source>
        <dbReference type="EMBL" id="TFK58056.1"/>
    </source>
</evidence>
<accession>A0ACD2ZXC2</accession>